<dbReference type="GO" id="GO:0016020">
    <property type="term" value="C:membrane"/>
    <property type="evidence" value="ECO:0007669"/>
    <property type="project" value="UniProtKB-SubCell"/>
</dbReference>
<keyword evidence="11" id="KW-0106">Calcium</keyword>
<evidence type="ECO:0000256" key="12">
    <source>
        <dbReference type="ARBA" id="ARBA00022989"/>
    </source>
</evidence>
<keyword evidence="7" id="KW-0540">Nuclease</keyword>
<feature type="domain" description="TNase-like" evidence="15">
    <location>
        <begin position="62"/>
        <end position="222"/>
    </location>
</feature>
<evidence type="ECO:0000256" key="13">
    <source>
        <dbReference type="ARBA" id="ARBA00023128"/>
    </source>
</evidence>
<evidence type="ECO:0000313" key="17">
    <source>
        <dbReference type="EMBL" id="VUG18214.1"/>
    </source>
</evidence>
<comment type="similarity">
    <text evidence="3">Belongs to the LCL3 family.</text>
</comment>
<evidence type="ECO:0000256" key="14">
    <source>
        <dbReference type="ARBA" id="ARBA00023136"/>
    </source>
</evidence>
<evidence type="ECO:0000313" key="18">
    <source>
        <dbReference type="Proteomes" id="UP000478008"/>
    </source>
</evidence>
<dbReference type="SUPFAM" id="SSF50199">
    <property type="entry name" value="Staphylococcal nuclease"/>
    <property type="match status" value="1"/>
</dbReference>
<dbReference type="PROSITE" id="PS50830">
    <property type="entry name" value="TNASE_3"/>
    <property type="match status" value="1"/>
</dbReference>
<dbReference type="GO" id="GO:0016787">
    <property type="term" value="F:hydrolase activity"/>
    <property type="evidence" value="ECO:0007669"/>
    <property type="project" value="UniProtKB-KW"/>
</dbReference>
<keyword evidence="6" id="KW-0812">Transmembrane</keyword>
<evidence type="ECO:0000256" key="1">
    <source>
        <dbReference type="ARBA" id="ARBA00004167"/>
    </source>
</evidence>
<evidence type="ECO:0000259" key="15">
    <source>
        <dbReference type="PROSITE" id="PS50830"/>
    </source>
</evidence>
<evidence type="ECO:0000256" key="8">
    <source>
        <dbReference type="ARBA" id="ARBA00022723"/>
    </source>
</evidence>
<name>A0A7D9CXP5_DEKBR</name>
<evidence type="ECO:0000313" key="19">
    <source>
        <dbReference type="Proteomes" id="UP000568158"/>
    </source>
</evidence>
<keyword evidence="9" id="KW-0255">Endonuclease</keyword>
<sequence length="238" mass="27603">MTGDTDEKIKGDLSDESTANVKALFYGVGAATAIIYGHKFYKRILCRIPTSLDIPKKTYRHRYLYGKVTSVGDGDNFRFYHLPGGYRGGWGWLRKIPEVNKFRELKGQTIHVRLCGVDAPERAHFGNPAQPFGDEALYWLRSYILGKKVYVKPLRMDQYKRTVSKVEVLKWNGYRDVSAEMIKAGFGTVYEAKVGAEFDGKEMIYRHYEKKAKRHRLGIWSIPARRRMTPRQYKNKYS</sequence>
<keyword evidence="13" id="KW-0496">Mitochondrion</keyword>
<dbReference type="GO" id="GO:0046872">
    <property type="term" value="F:metal ion binding"/>
    <property type="evidence" value="ECO:0007669"/>
    <property type="project" value="UniProtKB-KW"/>
</dbReference>
<protein>
    <recommendedName>
        <fullName evidence="4">Probable endonuclease LCL3</fullName>
    </recommendedName>
    <alternativeName>
        <fullName evidence="5">Probable endonuclease lcl3</fullName>
    </alternativeName>
</protein>
<dbReference type="Gene3D" id="2.40.50.90">
    <property type="match status" value="1"/>
</dbReference>
<dbReference type="PANTHER" id="PTHR12302:SF3">
    <property type="entry name" value="SERINE_THREONINE-PROTEIN KINASE 31"/>
    <property type="match status" value="1"/>
</dbReference>
<evidence type="ECO:0000256" key="9">
    <source>
        <dbReference type="ARBA" id="ARBA00022759"/>
    </source>
</evidence>
<evidence type="ECO:0000256" key="4">
    <source>
        <dbReference type="ARBA" id="ARBA00013404"/>
    </source>
</evidence>
<evidence type="ECO:0000256" key="2">
    <source>
        <dbReference type="ARBA" id="ARBA00004173"/>
    </source>
</evidence>
<organism evidence="17 18">
    <name type="scientific">Dekkera bruxellensis</name>
    <name type="common">Brettanomyces custersii</name>
    <dbReference type="NCBI Taxonomy" id="5007"/>
    <lineage>
        <taxon>Eukaryota</taxon>
        <taxon>Fungi</taxon>
        <taxon>Dikarya</taxon>
        <taxon>Ascomycota</taxon>
        <taxon>Saccharomycotina</taxon>
        <taxon>Pichiomycetes</taxon>
        <taxon>Pichiales</taxon>
        <taxon>Pichiaceae</taxon>
        <taxon>Brettanomyces</taxon>
    </lineage>
</organism>
<keyword evidence="18" id="KW-1185">Reference proteome</keyword>
<evidence type="ECO:0000256" key="3">
    <source>
        <dbReference type="ARBA" id="ARBA00005435"/>
    </source>
</evidence>
<dbReference type="GO" id="GO:0004519">
    <property type="term" value="F:endonuclease activity"/>
    <property type="evidence" value="ECO:0007669"/>
    <property type="project" value="UniProtKB-KW"/>
</dbReference>
<proteinExistence type="inferred from homology"/>
<dbReference type="EMBL" id="JABCYN010000026">
    <property type="protein sequence ID" value="KAF6010627.1"/>
    <property type="molecule type" value="Genomic_DNA"/>
</dbReference>
<evidence type="ECO:0000256" key="7">
    <source>
        <dbReference type="ARBA" id="ARBA00022722"/>
    </source>
</evidence>
<dbReference type="EMBL" id="CABFWN010000003">
    <property type="protein sequence ID" value="VUG18214.1"/>
    <property type="molecule type" value="Genomic_DNA"/>
</dbReference>
<dbReference type="Proteomes" id="UP000568158">
    <property type="component" value="Unassembled WGS sequence"/>
</dbReference>
<dbReference type="Pfam" id="PF00565">
    <property type="entry name" value="SNase"/>
    <property type="match status" value="1"/>
</dbReference>
<dbReference type="PANTHER" id="PTHR12302">
    <property type="entry name" value="EBNA2 BINDING PROTEIN P100"/>
    <property type="match status" value="1"/>
</dbReference>
<keyword evidence="12" id="KW-1133">Transmembrane helix</keyword>
<evidence type="ECO:0000256" key="6">
    <source>
        <dbReference type="ARBA" id="ARBA00022692"/>
    </source>
</evidence>
<reference evidence="17 18" key="1">
    <citation type="submission" date="2019-07" db="EMBL/GenBank/DDBJ databases">
        <authorList>
            <person name="Friedrich A."/>
            <person name="Schacherer J."/>
        </authorList>
    </citation>
    <scope>NUCLEOTIDE SEQUENCE [LARGE SCALE GENOMIC DNA]</scope>
</reference>
<dbReference type="InterPro" id="IPR016071">
    <property type="entry name" value="Staphylococal_nuclease_OB-fold"/>
</dbReference>
<evidence type="ECO:0000256" key="10">
    <source>
        <dbReference type="ARBA" id="ARBA00022801"/>
    </source>
</evidence>
<evidence type="ECO:0000256" key="11">
    <source>
        <dbReference type="ARBA" id="ARBA00022837"/>
    </source>
</evidence>
<evidence type="ECO:0000256" key="5">
    <source>
        <dbReference type="ARBA" id="ARBA00014651"/>
    </source>
</evidence>
<keyword evidence="8" id="KW-0479">Metal-binding</keyword>
<dbReference type="Proteomes" id="UP000478008">
    <property type="component" value="Unassembled WGS sequence"/>
</dbReference>
<dbReference type="AlphaFoldDB" id="A0A7D9CXP5"/>
<reference evidence="16 19" key="2">
    <citation type="journal article" date="2020" name="Appl. Microbiol. Biotechnol.">
        <title>Targeted gene deletion in Brettanomyces bruxellensis with an expression-free CRISPR-Cas9 system.</title>
        <authorList>
            <person name="Varela C."/>
            <person name="Bartel C."/>
            <person name="Onetto C."/>
            <person name="Borneman A."/>
        </authorList>
    </citation>
    <scope>NUCLEOTIDE SEQUENCE [LARGE SCALE GENOMIC DNA]</scope>
    <source>
        <strain evidence="16 19">AWRI1613</strain>
    </source>
</reference>
<dbReference type="FunFam" id="2.40.50.90:FF:000035">
    <property type="entry name" value="Probable endonuclease LCL3"/>
    <property type="match status" value="1"/>
</dbReference>
<dbReference type="GO" id="GO:0005739">
    <property type="term" value="C:mitochondrion"/>
    <property type="evidence" value="ECO:0007669"/>
    <property type="project" value="UniProtKB-SubCell"/>
</dbReference>
<evidence type="ECO:0000313" key="16">
    <source>
        <dbReference type="EMBL" id="KAF6010627.1"/>
    </source>
</evidence>
<gene>
    <name evidence="17" type="primary">LCL3</name>
    <name evidence="17" type="ORF">DEBR0S3_05006G</name>
    <name evidence="16" type="ORF">HII12_002869</name>
</gene>
<accession>A0A7D9CXP5</accession>
<keyword evidence="10" id="KW-0378">Hydrolase</keyword>
<keyword evidence="14" id="KW-0472">Membrane</keyword>
<dbReference type="SMART" id="SM00318">
    <property type="entry name" value="SNc"/>
    <property type="match status" value="1"/>
</dbReference>
<dbReference type="InterPro" id="IPR035437">
    <property type="entry name" value="SNase_OB-fold_sf"/>
</dbReference>
<comment type="subcellular location">
    <subcellularLocation>
        <location evidence="1">Membrane</location>
        <topology evidence="1">Single-pass membrane protein</topology>
    </subcellularLocation>
    <subcellularLocation>
        <location evidence="2">Mitochondrion</location>
    </subcellularLocation>
</comment>